<proteinExistence type="predicted"/>
<keyword evidence="3" id="KW-0804">Transcription</keyword>
<dbReference type="Pfam" id="PF00196">
    <property type="entry name" value="GerE"/>
    <property type="match status" value="1"/>
</dbReference>
<dbReference type="PRINTS" id="PR00038">
    <property type="entry name" value="HTHLUXR"/>
</dbReference>
<dbReference type="SMART" id="SM00421">
    <property type="entry name" value="HTH_LUXR"/>
    <property type="match status" value="1"/>
</dbReference>
<dbReference type="GO" id="GO:0006355">
    <property type="term" value="P:regulation of DNA-templated transcription"/>
    <property type="evidence" value="ECO:0007669"/>
    <property type="project" value="InterPro"/>
</dbReference>
<dbReference type="RefSeq" id="WP_184772834.1">
    <property type="nucleotide sequence ID" value="NZ_JACHGI010000016.1"/>
</dbReference>
<evidence type="ECO:0000313" key="5">
    <source>
        <dbReference type="EMBL" id="MBB6469447.1"/>
    </source>
</evidence>
<dbReference type="InterPro" id="IPR016032">
    <property type="entry name" value="Sig_transdc_resp-reg_C-effctor"/>
</dbReference>
<dbReference type="InterPro" id="IPR000792">
    <property type="entry name" value="Tscrpt_reg_LuxR_C"/>
</dbReference>
<evidence type="ECO:0000256" key="2">
    <source>
        <dbReference type="ARBA" id="ARBA00023125"/>
    </source>
</evidence>
<evidence type="ECO:0000313" key="6">
    <source>
        <dbReference type="Proteomes" id="UP000532373"/>
    </source>
</evidence>
<evidence type="ECO:0000256" key="3">
    <source>
        <dbReference type="ARBA" id="ARBA00023163"/>
    </source>
</evidence>
<name>A0A8E2BG08_9HYPH</name>
<dbReference type="Gene3D" id="1.10.10.10">
    <property type="entry name" value="Winged helix-like DNA-binding domain superfamily/Winged helix DNA-binding domain"/>
    <property type="match status" value="1"/>
</dbReference>
<keyword evidence="1" id="KW-0805">Transcription regulation</keyword>
<dbReference type="EMBL" id="JACHGI010000016">
    <property type="protein sequence ID" value="MBB6469447.1"/>
    <property type="molecule type" value="Genomic_DNA"/>
</dbReference>
<gene>
    <name evidence="5" type="ORF">HNQ96_005337</name>
</gene>
<dbReference type="PANTHER" id="PTHR44688:SF16">
    <property type="entry name" value="DNA-BINDING TRANSCRIPTIONAL ACTIVATOR DEVR_DOSR"/>
    <property type="match status" value="1"/>
</dbReference>
<sequence length="359" mass="38064">MGVAVSRIRYLVMQGVLDSAAWNEGLSAIARAVRADHLVAVLPQETDDPYPRVTPLAWGSGVADENIRALAGYPADVAVLSRLLPKGRMVAQDEAVPLAVLCRLAVFEGAIRPMGGHHAAVACTTSGGFVAACRSRSGRPFSDDEKAVLTHLLPTLTSALSLKRHIRLLEDKITTLEATLDELSTGVIFLDAHQQVLHANQVGEQFLAHSGKLLTQPAMLWGAGDIESQRLARTIDESSGAITLIRRETSRPLAVRAIRMPAMTDRAISTLGATATILFIDDPDRPAPAGISGLCHAFGLTPRETDIIVLLVAGEGPTDIAARLGISIGNVRGHLNRIFSKTGTGSQAQLVALCLSAVH</sequence>
<dbReference type="PROSITE" id="PS50043">
    <property type="entry name" value="HTH_LUXR_2"/>
    <property type="match status" value="1"/>
</dbReference>
<evidence type="ECO:0000259" key="4">
    <source>
        <dbReference type="PROSITE" id="PS50043"/>
    </source>
</evidence>
<evidence type="ECO:0000256" key="1">
    <source>
        <dbReference type="ARBA" id="ARBA00023015"/>
    </source>
</evidence>
<feature type="domain" description="HTH luxR-type" evidence="4">
    <location>
        <begin position="293"/>
        <end position="358"/>
    </location>
</feature>
<dbReference type="SUPFAM" id="SSF46894">
    <property type="entry name" value="C-terminal effector domain of the bipartite response regulators"/>
    <property type="match status" value="1"/>
</dbReference>
<reference evidence="5 6" key="1">
    <citation type="submission" date="2020-08" db="EMBL/GenBank/DDBJ databases">
        <title>Genomic Encyclopedia of Type Strains, Phase IV (KMG-IV): sequencing the most valuable type-strain genomes for metagenomic binning, comparative biology and taxonomic classification.</title>
        <authorList>
            <person name="Goeker M."/>
        </authorList>
    </citation>
    <scope>NUCLEOTIDE SEQUENCE [LARGE SCALE GENOMIC DNA]</scope>
    <source>
        <strain evidence="5 6">DSM 17454</strain>
    </source>
</reference>
<dbReference type="AlphaFoldDB" id="A0A8E2BG08"/>
<accession>A0A8E2BG08</accession>
<protein>
    <submittedName>
        <fullName evidence="5">DNA-binding CsgD family transcriptional regulator</fullName>
    </submittedName>
</protein>
<dbReference type="Proteomes" id="UP000532373">
    <property type="component" value="Unassembled WGS sequence"/>
</dbReference>
<dbReference type="InterPro" id="IPR036388">
    <property type="entry name" value="WH-like_DNA-bd_sf"/>
</dbReference>
<organism evidence="5 6">
    <name type="scientific">Aminobacter carboxidus</name>
    <dbReference type="NCBI Taxonomy" id="376165"/>
    <lineage>
        <taxon>Bacteria</taxon>
        <taxon>Pseudomonadati</taxon>
        <taxon>Pseudomonadota</taxon>
        <taxon>Alphaproteobacteria</taxon>
        <taxon>Hyphomicrobiales</taxon>
        <taxon>Phyllobacteriaceae</taxon>
        <taxon>Aminobacter</taxon>
    </lineage>
</organism>
<keyword evidence="2 5" id="KW-0238">DNA-binding</keyword>
<dbReference type="GO" id="GO:0003677">
    <property type="term" value="F:DNA binding"/>
    <property type="evidence" value="ECO:0007669"/>
    <property type="project" value="UniProtKB-KW"/>
</dbReference>
<comment type="caution">
    <text evidence="5">The sequence shown here is derived from an EMBL/GenBank/DDBJ whole genome shotgun (WGS) entry which is preliminary data.</text>
</comment>
<dbReference type="CDD" id="cd06170">
    <property type="entry name" value="LuxR_C_like"/>
    <property type="match status" value="1"/>
</dbReference>
<dbReference type="PANTHER" id="PTHR44688">
    <property type="entry name" value="DNA-BINDING TRANSCRIPTIONAL ACTIVATOR DEVR_DOSR"/>
    <property type="match status" value="1"/>
</dbReference>